<evidence type="ECO:0000256" key="2">
    <source>
        <dbReference type="ARBA" id="ARBA00022490"/>
    </source>
</evidence>
<dbReference type="InterPro" id="IPR030844">
    <property type="entry name" value="PAN3"/>
</dbReference>
<accession>A0A316V9R5</accession>
<evidence type="ECO:0000256" key="4">
    <source>
        <dbReference type="ARBA" id="ARBA00022741"/>
    </source>
</evidence>
<gene>
    <name evidence="7" type="primary">PAN3</name>
    <name evidence="10" type="ORF">FA14DRAFT_124590</name>
</gene>
<dbReference type="Gene3D" id="1.10.510.10">
    <property type="entry name" value="Transferase(Phosphotransferase) domain 1"/>
    <property type="match status" value="1"/>
</dbReference>
<dbReference type="PROSITE" id="PS50011">
    <property type="entry name" value="PROTEIN_KINASE_DOM"/>
    <property type="match status" value="1"/>
</dbReference>
<dbReference type="GO" id="GO:0031251">
    <property type="term" value="C:PAN complex"/>
    <property type="evidence" value="ECO:0007669"/>
    <property type="project" value="UniProtKB-UniRule"/>
</dbReference>
<comment type="domain">
    <text evidence="7">Contains a pseudokinase domain. The protein kinase domain is predicted to be catalytically inactive because some of the residues important for catalytic activity are substituted and it lacks the equivalent of the binding site for a peptide substrate. However, it has retained an ATP-binding site and ATP-binding is required for mRNA degradation, stimulating the activity of the PAN2 nuclease in vitro. The nucleotide-binding site is juxtaposed to the RNase active site of PAN2 in the complex and may actually bind nucleosides of a poly(A) RNA rather than ATP, feeding the poly(A)-tail to the active site of the deadenylase and thus increasing the efficiency with which this distributive enzyme degrades oligo(A) RNAs.</text>
</comment>
<feature type="region of interest" description="Knob domain" evidence="7">
    <location>
        <begin position="666"/>
        <end position="759"/>
    </location>
</feature>
<feature type="coiled-coil region" evidence="7">
    <location>
        <begin position="627"/>
        <end position="665"/>
    </location>
</feature>
<dbReference type="GO" id="GO:0000289">
    <property type="term" value="P:nuclear-transcribed mRNA poly(A) tail shortening"/>
    <property type="evidence" value="ECO:0007669"/>
    <property type="project" value="UniProtKB-UniRule"/>
</dbReference>
<dbReference type="Gene3D" id="1.10.287.3700">
    <property type="match status" value="1"/>
</dbReference>
<keyword evidence="11" id="KW-1185">Reference proteome</keyword>
<comment type="subunit">
    <text evidence="7">Homodimer. Forms a heterotrimer with a catalytic subunit PAN2 to form the poly(A)-nuclease (PAN) deadenylation complex. Interacts (via PAM-2 motif) with poly(A)-binding protein PAB1 (via PABC domain), conferring substrate specificity of the enzyme complex.</text>
</comment>
<organism evidence="10 11">
    <name type="scientific">Meira miltonrushii</name>
    <dbReference type="NCBI Taxonomy" id="1280837"/>
    <lineage>
        <taxon>Eukaryota</taxon>
        <taxon>Fungi</taxon>
        <taxon>Dikarya</taxon>
        <taxon>Basidiomycota</taxon>
        <taxon>Ustilaginomycotina</taxon>
        <taxon>Exobasidiomycetes</taxon>
        <taxon>Exobasidiales</taxon>
        <taxon>Brachybasidiaceae</taxon>
        <taxon>Meira</taxon>
    </lineage>
</organism>
<keyword evidence="6 7" id="KW-0175">Coiled coil</keyword>
<evidence type="ECO:0000256" key="6">
    <source>
        <dbReference type="ARBA" id="ARBA00023054"/>
    </source>
</evidence>
<keyword evidence="5 7" id="KW-0067">ATP-binding</keyword>
<evidence type="ECO:0000256" key="7">
    <source>
        <dbReference type="HAMAP-Rule" id="MF_03181"/>
    </source>
</evidence>
<dbReference type="GO" id="GO:0005524">
    <property type="term" value="F:ATP binding"/>
    <property type="evidence" value="ECO:0007669"/>
    <property type="project" value="UniProtKB-UniRule"/>
</dbReference>
<proteinExistence type="inferred from homology"/>
<dbReference type="PANTHER" id="PTHR12272">
    <property type="entry name" value="DEADENYLATION COMPLEX SUBUNIT PAN3"/>
    <property type="match status" value="1"/>
</dbReference>
<dbReference type="OrthoDB" id="204958at2759"/>
<evidence type="ECO:0000313" key="10">
    <source>
        <dbReference type="EMBL" id="PWN34004.1"/>
    </source>
</evidence>
<comment type="caution">
    <text evidence="7">Lacks conserved residue(s) required for the propagation of feature annotation.</text>
</comment>
<dbReference type="FunCoup" id="A0A316V9R5">
    <property type="interactions" value="108"/>
</dbReference>
<dbReference type="FunFam" id="1.20.5.5160:FF:000002">
    <property type="entry name" value="PAN2-PAN3 deadenylation complex subunit PAN3"/>
    <property type="match status" value="1"/>
</dbReference>
<dbReference type="Pfam" id="PF18101">
    <property type="entry name" value="Pan3_CK"/>
    <property type="match status" value="1"/>
</dbReference>
<keyword evidence="2 7" id="KW-0963">Cytoplasm</keyword>
<feature type="compositionally biased region" description="Polar residues" evidence="8">
    <location>
        <begin position="176"/>
        <end position="192"/>
    </location>
</feature>
<keyword evidence="4 7" id="KW-0547">Nucleotide-binding</keyword>
<dbReference type="InterPro" id="IPR041332">
    <property type="entry name" value="Pan3_CK"/>
</dbReference>
<dbReference type="GO" id="GO:0008143">
    <property type="term" value="F:poly(A) binding"/>
    <property type="evidence" value="ECO:0007669"/>
    <property type="project" value="TreeGrafter"/>
</dbReference>
<dbReference type="Proteomes" id="UP000245771">
    <property type="component" value="Unassembled WGS sequence"/>
</dbReference>
<dbReference type="PANTHER" id="PTHR12272:SF11">
    <property type="entry name" value="PAN2-PAN3 DEADENYLATION COMPLEX SUBUNIT PAN3"/>
    <property type="match status" value="1"/>
</dbReference>
<name>A0A316V9R5_9BASI</name>
<dbReference type="GO" id="GO:0004672">
    <property type="term" value="F:protein kinase activity"/>
    <property type="evidence" value="ECO:0007669"/>
    <property type="project" value="InterPro"/>
</dbReference>
<evidence type="ECO:0000259" key="9">
    <source>
        <dbReference type="PROSITE" id="PS50011"/>
    </source>
</evidence>
<dbReference type="HAMAP" id="MF_03181">
    <property type="entry name" value="PAN3"/>
    <property type="match status" value="1"/>
</dbReference>
<evidence type="ECO:0000313" key="11">
    <source>
        <dbReference type="Proteomes" id="UP000245771"/>
    </source>
</evidence>
<comment type="subcellular location">
    <subcellularLocation>
        <location evidence="1 7">Cytoplasm</location>
    </subcellularLocation>
</comment>
<dbReference type="Gene3D" id="1.20.5.5160">
    <property type="match status" value="1"/>
</dbReference>
<evidence type="ECO:0000256" key="1">
    <source>
        <dbReference type="ARBA" id="ARBA00004496"/>
    </source>
</evidence>
<comment type="similarity">
    <text evidence="7">Belongs to the protein kinase superfamily. PAN3 family.</text>
</comment>
<reference evidence="10 11" key="1">
    <citation type="journal article" date="2018" name="Mol. Biol. Evol.">
        <title>Broad Genomic Sampling Reveals a Smut Pathogenic Ancestry of the Fungal Clade Ustilaginomycotina.</title>
        <authorList>
            <person name="Kijpornyongpan T."/>
            <person name="Mondo S.J."/>
            <person name="Barry K."/>
            <person name="Sandor L."/>
            <person name="Lee J."/>
            <person name="Lipzen A."/>
            <person name="Pangilinan J."/>
            <person name="LaButti K."/>
            <person name="Hainaut M."/>
            <person name="Henrissat B."/>
            <person name="Grigoriev I.V."/>
            <person name="Spatafora J.W."/>
            <person name="Aime M.C."/>
        </authorList>
    </citation>
    <scope>NUCLEOTIDE SEQUENCE [LARGE SCALE GENOMIC DNA]</scope>
    <source>
        <strain evidence="10 11">MCA 3882</strain>
    </source>
</reference>
<evidence type="ECO:0000256" key="5">
    <source>
        <dbReference type="ARBA" id="ARBA00022840"/>
    </source>
</evidence>
<evidence type="ECO:0000256" key="8">
    <source>
        <dbReference type="SAM" id="MobiDB-lite"/>
    </source>
</evidence>
<keyword evidence="3 7" id="KW-0507">mRNA processing</keyword>
<sequence>MYGRPTASRQGPPAPFVPASQQQRGARAIPIISPSNDASPETKVAFAKQLATNNTGNVNGATATSPAKGALSAKAASAAVFIPKGISTPSTANATPALPTTENAYDDQQANNNAMMHDMNINGPQEHYHQSPAIQNNLFLGNESGRGTPNSFGVGGGYDTDGSNSMFDPTYMGPLPNQQNSQETQGSGNANMGTAAGQPQGGKAYNPYEHLNEYGEPTNGGALMPGAGQMGLDYYASSGQHGNASASVKLRQPLQYHLYNPPMPHVSNLHPQHLSANAFFMSDEEREELQRKNEALHAGVPPPELGGPKLPEELHVYHSLVPLEHGQIAGMQGSSIVPQLINPRLVSPTAPQTVYQLTGATGEASRVFGYRCHVYKAQCTLDGKYYVLRRLENFRLNHEAAIGLVERWRRIRHPSIVSVREAFTTRAFGDSSIVFVYDYHPLAATLYAEHMIAKPPQPDRRTGRMQTRSMQIHERVLWSYLCQLTNVVRAIHQHGLAARCIEPSKVLLTAKNRIRINCCSIFDVIAYDPNAAQSALQNHQAEDLVNIGRLILSLACNSVSAVQNIQRSLDQITRVYSADLKSVIVWLISPSGNAPMPTLNNIKITSTKEENEEGNKTAEGLQRILGVKYSEEFDSALNHNDLLESGLGKELENARLVRLLCKFGFINERPEFDHDPRWSESGDRYIVKLFRDHVFHAIDPAGRPVVDLTHILTNLNKLDAGSLEKIMLTSRDEQSCLVVSYREIKNCIDSAFADLSRSR</sequence>
<feature type="region of interest" description="Disordered" evidence="8">
    <location>
        <begin position="1"/>
        <end position="26"/>
    </location>
</feature>
<comment type="domain">
    <text evidence="7">The N-terminal zinc finger binds to poly(A) RNA.</text>
</comment>
<comment type="domain">
    <text evidence="7">The pseudokinase domain, the coiled-coil (CC), and C-terminal knob domain (CK) form a structural unit (PKC) that forms an extensive high-affinity interaction surface for PAN2.</text>
</comment>
<dbReference type="InParanoid" id="A0A316V9R5"/>
<dbReference type="EMBL" id="KZ819604">
    <property type="protein sequence ID" value="PWN34004.1"/>
    <property type="molecule type" value="Genomic_DNA"/>
</dbReference>
<evidence type="ECO:0000256" key="3">
    <source>
        <dbReference type="ARBA" id="ARBA00022664"/>
    </source>
</evidence>
<dbReference type="FunFam" id="1.10.287.3700:FF:000001">
    <property type="entry name" value="PAN2-PAN3 deadenylation complex subunit PAN3"/>
    <property type="match status" value="1"/>
</dbReference>
<feature type="binding site" evidence="7">
    <location>
        <begin position="504"/>
        <end position="505"/>
    </location>
    <ligand>
        <name>ATP</name>
        <dbReference type="ChEBI" id="CHEBI:30616"/>
    </ligand>
</feature>
<feature type="binding site" evidence="7">
    <location>
        <begin position="438"/>
        <end position="445"/>
    </location>
    <ligand>
        <name>ATP</name>
        <dbReference type="ChEBI" id="CHEBI:30616"/>
    </ligand>
</feature>
<dbReference type="SUPFAM" id="SSF56112">
    <property type="entry name" value="Protein kinase-like (PK-like)"/>
    <property type="match status" value="1"/>
</dbReference>
<feature type="region of interest" description="Disordered" evidence="8">
    <location>
        <begin position="175"/>
        <end position="201"/>
    </location>
</feature>
<dbReference type="GO" id="GO:0006397">
    <property type="term" value="P:mRNA processing"/>
    <property type="evidence" value="ECO:0007669"/>
    <property type="project" value="UniProtKB-KW"/>
</dbReference>
<dbReference type="STRING" id="1280837.A0A316V9R5"/>
<dbReference type="InterPro" id="IPR000719">
    <property type="entry name" value="Prot_kinase_dom"/>
</dbReference>
<feature type="binding site" evidence="7">
    <location>
        <position position="389"/>
    </location>
    <ligand>
        <name>ATP</name>
        <dbReference type="ChEBI" id="CHEBI:30616"/>
    </ligand>
</feature>
<dbReference type="GO" id="GO:0000932">
    <property type="term" value="C:P-body"/>
    <property type="evidence" value="ECO:0007669"/>
    <property type="project" value="TreeGrafter"/>
</dbReference>
<protein>
    <recommendedName>
        <fullName evidence="7">PAN2-PAN3 deadenylation complex subunit PAN3</fullName>
    </recommendedName>
    <alternativeName>
        <fullName evidence="7">PAB1P-dependent poly(A)-specific ribonuclease</fullName>
    </alternativeName>
    <alternativeName>
        <fullName evidence="7">Poly(A)-nuclease deadenylation complex subunit 3</fullName>
        <shortName evidence="7">PAN deadenylation complex subunit 3</shortName>
    </alternativeName>
</protein>
<dbReference type="AlphaFoldDB" id="A0A316V9R5"/>
<feature type="domain" description="Protein kinase" evidence="9">
    <location>
        <begin position="355"/>
        <end position="713"/>
    </location>
</feature>
<comment type="function">
    <text evidence="7">Regulatory subunit of the poly(A)-nuclease (PAN) deadenylation complex, one of two cytoplasmic mRNA deadenylases involved in mRNA turnover. PAN specifically shortens poly(A) tails of RNA and the activity is stimulated by poly(A)-binding protein PAB1. PAN deadenylation is followed by rapid degradation of the shortened mRNA tails by the CCR4-NOT complex. Deadenylated mRNAs are then degraded by two alternative mechanisms, namely exosome-mediated 3'-5' exonucleolytic degradation, or deadenlyation-dependent mRNA decaping and subsequent 5'-3' exonucleolytic degradation by XRN1. May also be involved in post-transcriptional maturation of mRNA poly(A) tails. PAN3 acts as a positive regulator for PAN activity, recruiting the catalytic subunit PAN2 to mRNA via its interaction with RNA and with PAB1.</text>
</comment>
<dbReference type="InterPro" id="IPR011009">
    <property type="entry name" value="Kinase-like_dom_sf"/>
</dbReference>